<dbReference type="Proteomes" id="UP001642409">
    <property type="component" value="Unassembled WGS sequence"/>
</dbReference>
<accession>A0AA86UUV2</accession>
<reference evidence="4 5" key="2">
    <citation type="submission" date="2024-07" db="EMBL/GenBank/DDBJ databases">
        <authorList>
            <person name="Akdeniz Z."/>
        </authorList>
    </citation>
    <scope>NUCLEOTIDE SEQUENCE [LARGE SCALE GENOMIC DNA]</scope>
</reference>
<protein>
    <submittedName>
        <fullName evidence="3">Obscurin-like isoform X4</fullName>
    </submittedName>
    <submittedName>
        <fullName evidence="4">Obscurin-like_isoform X4</fullName>
    </submittedName>
</protein>
<proteinExistence type="predicted"/>
<feature type="coiled-coil region" evidence="1">
    <location>
        <begin position="254"/>
        <end position="285"/>
    </location>
</feature>
<feature type="region of interest" description="Disordered" evidence="2">
    <location>
        <begin position="37"/>
        <end position="66"/>
    </location>
</feature>
<keyword evidence="5" id="KW-1185">Reference proteome</keyword>
<feature type="coiled-coil region" evidence="1">
    <location>
        <begin position="120"/>
        <end position="217"/>
    </location>
</feature>
<evidence type="ECO:0000313" key="4">
    <source>
        <dbReference type="EMBL" id="CAL6041177.1"/>
    </source>
</evidence>
<gene>
    <name evidence="4" type="ORF">HINF_LOCUS38830</name>
    <name evidence="3" type="ORF">HINF_LOCUS53131</name>
</gene>
<evidence type="ECO:0000256" key="2">
    <source>
        <dbReference type="SAM" id="MobiDB-lite"/>
    </source>
</evidence>
<reference evidence="3" key="1">
    <citation type="submission" date="2023-06" db="EMBL/GenBank/DDBJ databases">
        <authorList>
            <person name="Kurt Z."/>
        </authorList>
    </citation>
    <scope>NUCLEOTIDE SEQUENCE</scope>
</reference>
<feature type="coiled-coil region" evidence="1">
    <location>
        <begin position="322"/>
        <end position="389"/>
    </location>
</feature>
<dbReference type="AlphaFoldDB" id="A0AA86UUV2"/>
<dbReference type="EMBL" id="CAXDID020000148">
    <property type="protein sequence ID" value="CAL6041177.1"/>
    <property type="molecule type" value="Genomic_DNA"/>
</dbReference>
<feature type="compositionally biased region" description="Polar residues" evidence="2">
    <location>
        <begin position="14"/>
        <end position="23"/>
    </location>
</feature>
<evidence type="ECO:0000256" key="1">
    <source>
        <dbReference type="SAM" id="Coils"/>
    </source>
</evidence>
<evidence type="ECO:0000313" key="3">
    <source>
        <dbReference type="EMBL" id="CAI9965486.1"/>
    </source>
</evidence>
<organism evidence="3">
    <name type="scientific">Hexamita inflata</name>
    <dbReference type="NCBI Taxonomy" id="28002"/>
    <lineage>
        <taxon>Eukaryota</taxon>
        <taxon>Metamonada</taxon>
        <taxon>Diplomonadida</taxon>
        <taxon>Hexamitidae</taxon>
        <taxon>Hexamitinae</taxon>
        <taxon>Hexamita</taxon>
    </lineage>
</organism>
<feature type="region of interest" description="Disordered" evidence="2">
    <location>
        <begin position="1"/>
        <end position="23"/>
    </location>
</feature>
<evidence type="ECO:0000313" key="5">
    <source>
        <dbReference type="Proteomes" id="UP001642409"/>
    </source>
</evidence>
<sequence>MGKGSLAQRKQKQNQRLSGINQEQTRLQYVQPIIQPLLESDDESSQKSENVSITVRSKEKPDDISHNAHNIDLVQTSIGQSSSQPKLKTTEQINEQQNLNSIYIRREFEQVNERVIQFVNNKQRELMLEISNQQAQLEDQTLQNEITALKQKNIELQKQNSDIKMEYEQKIIKMQEDYAEKLKKCNKEVETLKTQYQQDLKKQYEIYQTEIKQLKQDNEVEKQYTRQSNEIHQKQQIQELNVSDQLIQTNDSITKQLQIECQLLKQQLIEEKQAHDDEYRMMTEQLKYKTQRNSEIQKQLTAEKTQRLIYFQQLTDQQSEIAKQLENKGNTQTEKILQLEADNLALQLNMTSIKQEIEKQDIPQYLQTIQQQKIQLQNKDGQVKRLMLELKHINLKLLQDRKIEALTMLQKLNSHID</sequence>
<name>A0AA86UUV2_9EUKA</name>
<keyword evidence="1" id="KW-0175">Coiled coil</keyword>
<feature type="compositionally biased region" description="Basic and acidic residues" evidence="2">
    <location>
        <begin position="56"/>
        <end position="66"/>
    </location>
</feature>
<comment type="caution">
    <text evidence="3">The sequence shown here is derived from an EMBL/GenBank/DDBJ whole genome shotgun (WGS) entry which is preliminary data.</text>
</comment>
<dbReference type="EMBL" id="CATOUU010000990">
    <property type="protein sequence ID" value="CAI9965486.1"/>
    <property type="molecule type" value="Genomic_DNA"/>
</dbReference>